<evidence type="ECO:0000313" key="3">
    <source>
        <dbReference type="Proteomes" id="UP001320876"/>
    </source>
</evidence>
<dbReference type="RefSeq" id="WP_264485220.1">
    <property type="nucleotide sequence ID" value="NZ_JAPDDT010000001.1"/>
</dbReference>
<protein>
    <submittedName>
        <fullName evidence="2">Uncharacterized protein</fullName>
    </submittedName>
</protein>
<sequence length="91" mass="9583">MIADFPDLIPIADLIALRPASYAFRIVIAISAFVASLNVESTVARVIGFVVVLLTGAGLLFVGITHGTVVDILLGVAGLAAAGYSWWFTRH</sequence>
<feature type="transmembrane region" description="Helical" evidence="1">
    <location>
        <begin position="20"/>
        <end position="39"/>
    </location>
</feature>
<feature type="transmembrane region" description="Helical" evidence="1">
    <location>
        <begin position="46"/>
        <end position="66"/>
    </location>
</feature>
<keyword evidence="1" id="KW-1133">Transmembrane helix</keyword>
<comment type="caution">
    <text evidence="2">The sequence shown here is derived from an EMBL/GenBank/DDBJ whole genome shotgun (WGS) entry which is preliminary data.</text>
</comment>
<organism evidence="2 3">
    <name type="scientific">Luteolibacter arcticus</name>
    <dbReference type="NCBI Taxonomy" id="1581411"/>
    <lineage>
        <taxon>Bacteria</taxon>
        <taxon>Pseudomonadati</taxon>
        <taxon>Verrucomicrobiota</taxon>
        <taxon>Verrucomicrobiia</taxon>
        <taxon>Verrucomicrobiales</taxon>
        <taxon>Verrucomicrobiaceae</taxon>
        <taxon>Luteolibacter</taxon>
    </lineage>
</organism>
<accession>A0ABT3GCE2</accession>
<feature type="transmembrane region" description="Helical" evidence="1">
    <location>
        <begin position="72"/>
        <end position="89"/>
    </location>
</feature>
<evidence type="ECO:0000256" key="1">
    <source>
        <dbReference type="SAM" id="Phobius"/>
    </source>
</evidence>
<dbReference type="Proteomes" id="UP001320876">
    <property type="component" value="Unassembled WGS sequence"/>
</dbReference>
<evidence type="ECO:0000313" key="2">
    <source>
        <dbReference type="EMBL" id="MCW1921111.1"/>
    </source>
</evidence>
<dbReference type="EMBL" id="JAPDDT010000001">
    <property type="protein sequence ID" value="MCW1921111.1"/>
    <property type="molecule type" value="Genomic_DNA"/>
</dbReference>
<keyword evidence="1" id="KW-0472">Membrane</keyword>
<keyword evidence="1" id="KW-0812">Transmembrane</keyword>
<keyword evidence="3" id="KW-1185">Reference proteome</keyword>
<proteinExistence type="predicted"/>
<gene>
    <name evidence="2" type="ORF">OKA05_01010</name>
</gene>
<name>A0ABT3GCE2_9BACT</name>
<reference evidence="2 3" key="1">
    <citation type="submission" date="2022-10" db="EMBL/GenBank/DDBJ databases">
        <title>Luteolibacter arcticus strain CCTCC AB 2014275, whole genome shotgun sequencing project.</title>
        <authorList>
            <person name="Zhao G."/>
            <person name="Shen L."/>
        </authorList>
    </citation>
    <scope>NUCLEOTIDE SEQUENCE [LARGE SCALE GENOMIC DNA]</scope>
    <source>
        <strain evidence="2 3">CCTCC AB 2014275</strain>
    </source>
</reference>